<protein>
    <submittedName>
        <fullName evidence="1">Unannotated protein</fullName>
    </submittedName>
</protein>
<evidence type="ECO:0000313" key="1">
    <source>
        <dbReference type="EMBL" id="CAB4933852.1"/>
    </source>
</evidence>
<dbReference type="Pfam" id="PF10709">
    <property type="entry name" value="DUF2511"/>
    <property type="match status" value="1"/>
</dbReference>
<organism evidence="1">
    <name type="scientific">freshwater metagenome</name>
    <dbReference type="NCBI Taxonomy" id="449393"/>
    <lineage>
        <taxon>unclassified sequences</taxon>
        <taxon>metagenomes</taxon>
        <taxon>ecological metagenomes</taxon>
    </lineage>
</organism>
<dbReference type="EMBL" id="CAFBMW010000009">
    <property type="protein sequence ID" value="CAB4933852.1"/>
    <property type="molecule type" value="Genomic_DNA"/>
</dbReference>
<reference evidence="1" key="1">
    <citation type="submission" date="2020-05" db="EMBL/GenBank/DDBJ databases">
        <authorList>
            <person name="Chiriac C."/>
            <person name="Salcher M."/>
            <person name="Ghai R."/>
            <person name="Kavagutti S V."/>
        </authorList>
    </citation>
    <scope>NUCLEOTIDE SEQUENCE</scope>
</reference>
<dbReference type="AlphaFoldDB" id="A0A6J7IU61"/>
<sequence>MLRLLIAVAAVILLSACGAPDKGFGETSEVHRSDVGSGWPLTVDSVLLTCQEGFVSVQVDGRTDAIDRTTGTRGVSTSFAEVWSPDPSQPYGRMSLAPLVEHGEGLCG</sequence>
<name>A0A6J7IU61_9ZZZZ</name>
<dbReference type="PROSITE" id="PS51257">
    <property type="entry name" value="PROKAR_LIPOPROTEIN"/>
    <property type="match status" value="1"/>
</dbReference>
<dbReference type="InterPro" id="IPR019648">
    <property type="entry name" value="YebY"/>
</dbReference>
<proteinExistence type="predicted"/>
<gene>
    <name evidence="1" type="ORF">UFOPK3662_01403</name>
</gene>
<accession>A0A6J7IU61</accession>